<dbReference type="AlphaFoldDB" id="A0A6N9TR81"/>
<gene>
    <name evidence="2" type="ORF">G3N55_12585</name>
</gene>
<feature type="non-terminal residue" evidence="2">
    <location>
        <position position="1"/>
    </location>
</feature>
<keyword evidence="3" id="KW-1185">Reference proteome</keyword>
<organism evidence="2 3">
    <name type="scientific">Dissulfurirhabdus thermomarina</name>
    <dbReference type="NCBI Taxonomy" id="1765737"/>
    <lineage>
        <taxon>Bacteria</taxon>
        <taxon>Deltaproteobacteria</taxon>
        <taxon>Dissulfurirhabdaceae</taxon>
        <taxon>Dissulfurirhabdus</taxon>
    </lineage>
</organism>
<dbReference type="InterPro" id="IPR010177">
    <property type="entry name" value="Paired_CXXCH_1"/>
</dbReference>
<dbReference type="EMBL" id="JAAGRR010000276">
    <property type="protein sequence ID" value="NDY43669.1"/>
    <property type="molecule type" value="Genomic_DNA"/>
</dbReference>
<dbReference type="SUPFAM" id="SSF48695">
    <property type="entry name" value="Multiheme cytochromes"/>
    <property type="match status" value="1"/>
</dbReference>
<evidence type="ECO:0000313" key="2">
    <source>
        <dbReference type="EMBL" id="NDY43669.1"/>
    </source>
</evidence>
<sequence>GVLPGMAAASAQVTPGSDQVMCLSCHRAHGSPYPDALRWDYDACNATVPNPDCGCFVCHTSKDE</sequence>
<proteinExistence type="predicted"/>
<evidence type="ECO:0000259" key="1">
    <source>
        <dbReference type="Pfam" id="PF09699"/>
    </source>
</evidence>
<protein>
    <recommendedName>
        <fullName evidence="1">Doubled CXXCH motif domain-containing protein</fullName>
    </recommendedName>
</protein>
<dbReference type="RefSeq" id="WP_309474851.1">
    <property type="nucleotide sequence ID" value="NZ_JAAGRR010000276.1"/>
</dbReference>
<dbReference type="Pfam" id="PF09699">
    <property type="entry name" value="Paired_CXXCH_1"/>
    <property type="match status" value="1"/>
</dbReference>
<dbReference type="InterPro" id="IPR036280">
    <property type="entry name" value="Multihaem_cyt_sf"/>
</dbReference>
<reference evidence="2 3" key="1">
    <citation type="submission" date="2020-02" db="EMBL/GenBank/DDBJ databases">
        <title>Comparative genomics of sulfur disproportionating microorganisms.</title>
        <authorList>
            <person name="Ward L.M."/>
            <person name="Bertran E."/>
            <person name="Johnston D.T."/>
        </authorList>
    </citation>
    <scope>NUCLEOTIDE SEQUENCE [LARGE SCALE GENOMIC DNA]</scope>
    <source>
        <strain evidence="2 3">DSM 100025</strain>
    </source>
</reference>
<feature type="domain" description="Doubled CXXCH motif" evidence="1">
    <location>
        <begin position="21"/>
        <end position="63"/>
    </location>
</feature>
<dbReference type="Proteomes" id="UP000469346">
    <property type="component" value="Unassembled WGS sequence"/>
</dbReference>
<comment type="caution">
    <text evidence="2">The sequence shown here is derived from an EMBL/GenBank/DDBJ whole genome shotgun (WGS) entry which is preliminary data.</text>
</comment>
<evidence type="ECO:0000313" key="3">
    <source>
        <dbReference type="Proteomes" id="UP000469346"/>
    </source>
</evidence>
<name>A0A6N9TR81_DISTH</name>
<accession>A0A6N9TR81</accession>